<dbReference type="InterPro" id="IPR022742">
    <property type="entry name" value="Hydrolase_4"/>
</dbReference>
<dbReference type="InterPro" id="IPR050261">
    <property type="entry name" value="FrsA_esterase"/>
</dbReference>
<name>A0A4P8L0E3_9BACT</name>
<dbReference type="Pfam" id="PF12146">
    <property type="entry name" value="Hydrolase_4"/>
    <property type="match status" value="1"/>
</dbReference>
<reference evidence="3 4" key="1">
    <citation type="submission" date="2019-05" db="EMBL/GenBank/DDBJ databases">
        <title>The Complete Genome Sequence of the n-alkane-degrading Desulfoglaeba alkanexedens ALDC reveals multiple alkylsuccinate synthase gene clusters.</title>
        <authorList>
            <person name="Callaghan A.V."/>
            <person name="Davidova I.A."/>
            <person name="Duncan K.E."/>
            <person name="Morris B."/>
            <person name="McInerney M.J."/>
        </authorList>
    </citation>
    <scope>NUCLEOTIDE SEQUENCE [LARGE SCALE GENOMIC DNA]</scope>
    <source>
        <strain evidence="3 4">ALDC</strain>
    </source>
</reference>
<dbReference type="SUPFAM" id="SSF53474">
    <property type="entry name" value="alpha/beta-Hydrolases"/>
    <property type="match status" value="1"/>
</dbReference>
<proteinExistence type="predicted"/>
<sequence>MAARRCACMPFDTRNRRRSERRDGASTASREHPVEIPVAGGRIRAVLHLPESPSGSLVICCHGLLSSKDSPKFIAGARAMAQAGLGALRFDFTGCGDTVCDAGPSLVETRMRDLRAVLDAALEAHSPTAPLGSHFPEGPPALALWGSSFGGYVSLLAAAEYREAVKASVCWATPFDIGSLARAVESSEILREHLSPIRELGQPTELSAVPPSRRVLVIHGQEDEMVPWPQAVSIYRRMEEPRRLLLLEAADHRVTDPSWRSLAIQATIDWLRSHL</sequence>
<dbReference type="GO" id="GO:0052689">
    <property type="term" value="F:carboxylic ester hydrolase activity"/>
    <property type="evidence" value="ECO:0007669"/>
    <property type="project" value="UniProtKB-ARBA"/>
</dbReference>
<dbReference type="InterPro" id="IPR029058">
    <property type="entry name" value="AB_hydrolase_fold"/>
</dbReference>
<protein>
    <submittedName>
        <fullName evidence="3">Alpha/beta fold hydrolase</fullName>
    </submittedName>
</protein>
<evidence type="ECO:0000259" key="2">
    <source>
        <dbReference type="Pfam" id="PF12146"/>
    </source>
</evidence>
<accession>A0A4P8L0E3</accession>
<evidence type="ECO:0000256" key="1">
    <source>
        <dbReference type="ARBA" id="ARBA00022801"/>
    </source>
</evidence>
<evidence type="ECO:0000313" key="3">
    <source>
        <dbReference type="EMBL" id="QCQ21084.1"/>
    </source>
</evidence>
<keyword evidence="4" id="KW-1185">Reference proteome</keyword>
<dbReference type="PANTHER" id="PTHR22946:SF9">
    <property type="entry name" value="POLYKETIDE TRANSFERASE AF380"/>
    <property type="match status" value="1"/>
</dbReference>
<dbReference type="EMBL" id="CP040098">
    <property type="protein sequence ID" value="QCQ21084.1"/>
    <property type="molecule type" value="Genomic_DNA"/>
</dbReference>
<dbReference type="OrthoDB" id="9813296at2"/>
<dbReference type="PANTHER" id="PTHR22946">
    <property type="entry name" value="DIENELACTONE HYDROLASE DOMAIN-CONTAINING PROTEIN-RELATED"/>
    <property type="match status" value="1"/>
</dbReference>
<gene>
    <name evidence="3" type="ORF">FDQ92_02030</name>
</gene>
<feature type="domain" description="Serine aminopeptidase S33" evidence="2">
    <location>
        <begin position="56"/>
        <end position="183"/>
    </location>
</feature>
<dbReference type="Gene3D" id="3.40.50.1820">
    <property type="entry name" value="alpha/beta hydrolase"/>
    <property type="match status" value="1"/>
</dbReference>
<dbReference type="AlphaFoldDB" id="A0A4P8L0E3"/>
<evidence type="ECO:0000313" key="4">
    <source>
        <dbReference type="Proteomes" id="UP000298602"/>
    </source>
</evidence>
<reference evidence="3 4" key="2">
    <citation type="submission" date="2019-05" db="EMBL/GenBank/DDBJ databases">
        <authorList>
            <person name="Suflita J.M."/>
            <person name="Marks C.R."/>
        </authorList>
    </citation>
    <scope>NUCLEOTIDE SEQUENCE [LARGE SCALE GENOMIC DNA]</scope>
    <source>
        <strain evidence="3 4">ALDC</strain>
    </source>
</reference>
<dbReference type="Proteomes" id="UP000298602">
    <property type="component" value="Chromosome"/>
</dbReference>
<keyword evidence="1 3" id="KW-0378">Hydrolase</keyword>
<organism evidence="3 4">
    <name type="scientific">Desulfoglaeba alkanexedens ALDC</name>
    <dbReference type="NCBI Taxonomy" id="980445"/>
    <lineage>
        <taxon>Bacteria</taxon>
        <taxon>Pseudomonadati</taxon>
        <taxon>Thermodesulfobacteriota</taxon>
        <taxon>Syntrophobacteria</taxon>
        <taxon>Syntrophobacterales</taxon>
        <taxon>Syntrophobacteraceae</taxon>
        <taxon>Desulfoglaeba</taxon>
    </lineage>
</organism>
<dbReference type="KEGG" id="dax:FDQ92_02030"/>